<gene>
    <name evidence="11 13" type="primary">glyS</name>
    <name evidence="13" type="ORF">M9405_03215</name>
</gene>
<evidence type="ECO:0000256" key="7">
    <source>
        <dbReference type="ARBA" id="ARBA00022840"/>
    </source>
</evidence>
<dbReference type="SUPFAM" id="SSF109604">
    <property type="entry name" value="HD-domain/PDEase-like"/>
    <property type="match status" value="1"/>
</dbReference>
<dbReference type="NCBIfam" id="TIGR00211">
    <property type="entry name" value="glyS"/>
    <property type="match status" value="1"/>
</dbReference>
<evidence type="ECO:0000259" key="12">
    <source>
        <dbReference type="Pfam" id="PF05746"/>
    </source>
</evidence>
<evidence type="ECO:0000256" key="2">
    <source>
        <dbReference type="ARBA" id="ARBA00008226"/>
    </source>
</evidence>
<comment type="catalytic activity">
    <reaction evidence="10 11">
        <text>tRNA(Gly) + glycine + ATP = glycyl-tRNA(Gly) + AMP + diphosphate</text>
        <dbReference type="Rhea" id="RHEA:16013"/>
        <dbReference type="Rhea" id="RHEA-COMP:9664"/>
        <dbReference type="Rhea" id="RHEA-COMP:9683"/>
        <dbReference type="ChEBI" id="CHEBI:30616"/>
        <dbReference type="ChEBI" id="CHEBI:33019"/>
        <dbReference type="ChEBI" id="CHEBI:57305"/>
        <dbReference type="ChEBI" id="CHEBI:78442"/>
        <dbReference type="ChEBI" id="CHEBI:78522"/>
        <dbReference type="ChEBI" id="CHEBI:456215"/>
        <dbReference type="EC" id="6.1.1.14"/>
    </reaction>
</comment>
<accession>A0ABY4ST16</accession>
<dbReference type="Pfam" id="PF05746">
    <property type="entry name" value="DALR_1"/>
    <property type="match status" value="1"/>
</dbReference>
<evidence type="ECO:0000256" key="1">
    <source>
        <dbReference type="ARBA" id="ARBA00004496"/>
    </source>
</evidence>
<dbReference type="HAMAP" id="MF_00255">
    <property type="entry name" value="Gly_tRNA_synth_beta"/>
    <property type="match status" value="1"/>
</dbReference>
<dbReference type="PRINTS" id="PR01045">
    <property type="entry name" value="TRNASYNTHGB"/>
</dbReference>
<keyword evidence="6 11" id="KW-0547">Nucleotide-binding</keyword>
<name>A0ABY4ST16_9ENTR</name>
<dbReference type="EC" id="6.1.1.14" evidence="11"/>
<evidence type="ECO:0000256" key="9">
    <source>
        <dbReference type="ARBA" id="ARBA00023146"/>
    </source>
</evidence>
<proteinExistence type="inferred from homology"/>
<reference evidence="13" key="1">
    <citation type="submission" date="2022-05" db="EMBL/GenBank/DDBJ databases">
        <title>Impact of host demography and evolutionary history on endosymbiont molecular evolution: a test in carpenter ants (Genus Camponotus) and their Blochmannia endosymbionts.</title>
        <authorList>
            <person name="Manthey J.D."/>
            <person name="Giron J.C."/>
            <person name="Hruska J.P."/>
        </authorList>
    </citation>
    <scope>NUCLEOTIDE SEQUENCE</scope>
    <source>
        <strain evidence="13">C-006</strain>
    </source>
</reference>
<sequence>MKEHVFLVEIGTEPLPYKILKKLGQDFFCGVVLNLKKNRLLYKEAVWFASSCRLAVKAKIIFKKNLNINNFNKNHLNKIFANEYSQRVFKNPKIISDINMKDDTTNVVNTNLEEFVTSPEEVEVLYKNLQHLLYATVNNALKQLNNYKMMRWGSINTAFIRPVRTVTILLDSYIIPGCFFGIDIDRILYGNINMVEQYKIVLEHAKDYPDVLIKSGWVIADYFKRKEMIKIAIEKEVKKLGGIVRSQDKDSILLDEVTSLVEWPVILYGKFNKKFLALPSEVILHIMRYDQKYFPVFSITQNDVLLPYFIFVANTVNNNYKNIVTRHEYVMDTRLIDAKFFWENDRKYRLEDYVSKLSSVLFHRKLGTLCDKSHRIEYLSAWIAGVIGIDVQKAKRAGYLCKGDLMSHMVCEFPSTQGIIGMHYAYRDGESSEIVLAQKEHYQPRFSMDRLPTIYTACVVSVADKMDTISGIFGIQELPKGNRDPFALKRLAVGILRILIYRKFPLNLSILIQESVKLYQEKLTNLTVIEDINNFMYKRLFFWYSTKGYRTDIIKAVLKVNSVDLIDVDRRLVAVSTFFTIQKEKSVILNVMYKRISNIILDKEIPCDMQIQYSLLKQAEEICLVNQLDMVERKMQVLCSQYRYYDALVDSVKIFDAVNKFFDKVIIINKNKHIQMNRLLLLNKIKSLFLKIIDISLLST</sequence>
<dbReference type="PROSITE" id="PS50861">
    <property type="entry name" value="AA_TRNA_LIGASE_II_GLYAB"/>
    <property type="match status" value="1"/>
</dbReference>
<dbReference type="Pfam" id="PF02092">
    <property type="entry name" value="tRNA_synt_2f"/>
    <property type="match status" value="1"/>
</dbReference>
<keyword evidence="14" id="KW-1185">Reference proteome</keyword>
<comment type="subcellular location">
    <subcellularLocation>
        <location evidence="1 11">Cytoplasm</location>
    </subcellularLocation>
</comment>
<evidence type="ECO:0000256" key="8">
    <source>
        <dbReference type="ARBA" id="ARBA00022917"/>
    </source>
</evidence>
<evidence type="ECO:0000313" key="13">
    <source>
        <dbReference type="EMBL" id="URJ25115.1"/>
    </source>
</evidence>
<organism evidence="13 14">
    <name type="scientific">Candidatus Blochmannia ocreatus</name>
    <name type="common">nom. nud.</name>
    <dbReference type="NCBI Taxonomy" id="251538"/>
    <lineage>
        <taxon>Bacteria</taxon>
        <taxon>Pseudomonadati</taxon>
        <taxon>Pseudomonadota</taxon>
        <taxon>Gammaproteobacteria</taxon>
        <taxon>Enterobacterales</taxon>
        <taxon>Enterobacteriaceae</taxon>
        <taxon>ant endosymbionts</taxon>
        <taxon>Candidatus Blochmanniella</taxon>
    </lineage>
</organism>
<comment type="subunit">
    <text evidence="3 11">Tetramer of two alpha and two beta subunits.</text>
</comment>
<keyword evidence="4 11" id="KW-0963">Cytoplasm</keyword>
<dbReference type="Proteomes" id="UP001056834">
    <property type="component" value="Chromosome"/>
</dbReference>
<dbReference type="EMBL" id="CP097762">
    <property type="protein sequence ID" value="URJ25115.1"/>
    <property type="molecule type" value="Genomic_DNA"/>
</dbReference>
<protein>
    <recommendedName>
        <fullName evidence="11">Glycine--tRNA ligase beta subunit</fullName>
        <ecNumber evidence="11">6.1.1.14</ecNumber>
    </recommendedName>
    <alternativeName>
        <fullName evidence="11">Glycyl-tRNA synthetase beta subunit</fullName>
        <shortName evidence="11">GlyRS</shortName>
    </alternativeName>
</protein>
<dbReference type="PANTHER" id="PTHR30075">
    <property type="entry name" value="GLYCYL-TRNA SYNTHETASE"/>
    <property type="match status" value="1"/>
</dbReference>
<keyword evidence="7 11" id="KW-0067">ATP-binding</keyword>
<dbReference type="PANTHER" id="PTHR30075:SF2">
    <property type="entry name" value="GLYCINE--TRNA LIGASE, CHLOROPLASTIC_MITOCHONDRIAL 2"/>
    <property type="match status" value="1"/>
</dbReference>
<comment type="similarity">
    <text evidence="2 11">Belongs to the class-II aminoacyl-tRNA synthetase family.</text>
</comment>
<keyword evidence="8 11" id="KW-0648">Protein biosynthesis</keyword>
<feature type="domain" description="DALR anticodon binding" evidence="12">
    <location>
        <begin position="592"/>
        <end position="692"/>
    </location>
</feature>
<dbReference type="RefSeq" id="WP_250223246.1">
    <property type="nucleotide sequence ID" value="NZ_CP097762.1"/>
</dbReference>
<dbReference type="GO" id="GO:0004820">
    <property type="term" value="F:glycine-tRNA ligase activity"/>
    <property type="evidence" value="ECO:0007669"/>
    <property type="project" value="UniProtKB-EC"/>
</dbReference>
<evidence type="ECO:0000256" key="5">
    <source>
        <dbReference type="ARBA" id="ARBA00022598"/>
    </source>
</evidence>
<dbReference type="InterPro" id="IPR008909">
    <property type="entry name" value="DALR_anticod-bd"/>
</dbReference>
<evidence type="ECO:0000313" key="14">
    <source>
        <dbReference type="Proteomes" id="UP001056834"/>
    </source>
</evidence>
<evidence type="ECO:0000256" key="3">
    <source>
        <dbReference type="ARBA" id="ARBA00011209"/>
    </source>
</evidence>
<evidence type="ECO:0000256" key="6">
    <source>
        <dbReference type="ARBA" id="ARBA00022741"/>
    </source>
</evidence>
<dbReference type="InterPro" id="IPR006194">
    <property type="entry name" value="Gly-tRNA-synth_heterodimer"/>
</dbReference>
<evidence type="ECO:0000256" key="4">
    <source>
        <dbReference type="ARBA" id="ARBA00022490"/>
    </source>
</evidence>
<keyword evidence="5 11" id="KW-0436">Ligase</keyword>
<keyword evidence="9 11" id="KW-0030">Aminoacyl-tRNA synthetase</keyword>
<evidence type="ECO:0000256" key="11">
    <source>
        <dbReference type="HAMAP-Rule" id="MF_00255"/>
    </source>
</evidence>
<dbReference type="InterPro" id="IPR015944">
    <property type="entry name" value="Gly-tRNA-synth_bsu"/>
</dbReference>
<evidence type="ECO:0000256" key="10">
    <source>
        <dbReference type="ARBA" id="ARBA00047937"/>
    </source>
</evidence>